<feature type="transmembrane region" description="Helical" evidence="13">
    <location>
        <begin position="265"/>
        <end position="286"/>
    </location>
</feature>
<evidence type="ECO:0000256" key="2">
    <source>
        <dbReference type="ARBA" id="ARBA00004258"/>
    </source>
</evidence>
<dbReference type="PROSITE" id="PS01045">
    <property type="entry name" value="SQUALEN_PHYTOEN_SYN_2"/>
    <property type="match status" value="1"/>
</dbReference>
<dbReference type="eggNOG" id="KOG1459">
    <property type="taxonomic scope" value="Eukaryota"/>
</dbReference>
<dbReference type="PROSITE" id="PS51375">
    <property type="entry name" value="PPR"/>
    <property type="match status" value="5"/>
</dbReference>
<evidence type="ECO:0000256" key="12">
    <source>
        <dbReference type="PROSITE-ProRule" id="PRU00708"/>
    </source>
</evidence>
<dbReference type="eggNOG" id="KOG4197">
    <property type="taxonomic scope" value="Eukaryota"/>
</dbReference>
<dbReference type="GO" id="GO:0010287">
    <property type="term" value="C:plastoglobule"/>
    <property type="evidence" value="ECO:0007669"/>
    <property type="project" value="UniProtKB-SubCell"/>
</dbReference>
<dbReference type="NCBIfam" id="TIGR00756">
    <property type="entry name" value="PPR"/>
    <property type="match status" value="6"/>
</dbReference>
<accession>A0A0E0EUR3</accession>
<dbReference type="SUPFAM" id="SSF48576">
    <property type="entry name" value="Terpenoid synthases"/>
    <property type="match status" value="1"/>
</dbReference>
<dbReference type="SFLD" id="SFLDG01212">
    <property type="entry name" value="Phytoene_synthase_like"/>
    <property type="match status" value="1"/>
</dbReference>
<dbReference type="Pfam" id="PF13041">
    <property type="entry name" value="PPR_2"/>
    <property type="match status" value="4"/>
</dbReference>
<keyword evidence="8" id="KW-0809">Transit peptide</keyword>
<dbReference type="GO" id="GO:0046905">
    <property type="term" value="F:15-cis-phytoene synthase activity"/>
    <property type="evidence" value="ECO:0007669"/>
    <property type="project" value="UniProtKB-EC"/>
</dbReference>
<dbReference type="SFLD" id="SFLDG01018">
    <property type="entry name" value="Squalene/Phytoene_Synthase_Lik"/>
    <property type="match status" value="1"/>
</dbReference>
<evidence type="ECO:0000256" key="10">
    <source>
        <dbReference type="ARBA" id="ARBA00023229"/>
    </source>
</evidence>
<feature type="repeat" description="PPR" evidence="12">
    <location>
        <begin position="827"/>
        <end position="857"/>
    </location>
</feature>
<evidence type="ECO:0000256" key="1">
    <source>
        <dbReference type="ARBA" id="ARBA00001805"/>
    </source>
</evidence>
<feature type="repeat" description="PPR" evidence="12">
    <location>
        <begin position="757"/>
        <end position="791"/>
    </location>
</feature>
<evidence type="ECO:0000256" key="7">
    <source>
        <dbReference type="ARBA" id="ARBA00022746"/>
    </source>
</evidence>
<dbReference type="InterPro" id="IPR008949">
    <property type="entry name" value="Isoprenoid_synthase_dom_sf"/>
</dbReference>
<comment type="subcellular location">
    <subcellularLocation>
        <location evidence="2">Plastid</location>
        <location evidence="2">Chloroplast membrane</location>
        <topology evidence="2">Peripheral membrane protein</topology>
    </subcellularLocation>
    <subcellularLocation>
        <location evidence="11">Plastid</location>
        <location evidence="11">Chloroplast</location>
        <location evidence="11">Plastoglobule</location>
    </subcellularLocation>
</comment>
<comment type="similarity">
    <text evidence="3">Belongs to the phytoene/squalene synthase family.</text>
</comment>
<dbReference type="GO" id="GO:0009451">
    <property type="term" value="P:RNA modification"/>
    <property type="evidence" value="ECO:0007669"/>
    <property type="project" value="InterPro"/>
</dbReference>
<dbReference type="Gene3D" id="1.10.600.10">
    <property type="entry name" value="Farnesyl Diphosphate Synthase"/>
    <property type="match status" value="1"/>
</dbReference>
<organism evidence="14">
    <name type="scientific">Oryza meridionalis</name>
    <dbReference type="NCBI Taxonomy" id="40149"/>
    <lineage>
        <taxon>Eukaryota</taxon>
        <taxon>Viridiplantae</taxon>
        <taxon>Streptophyta</taxon>
        <taxon>Embryophyta</taxon>
        <taxon>Tracheophyta</taxon>
        <taxon>Spermatophyta</taxon>
        <taxon>Magnoliopsida</taxon>
        <taxon>Liliopsida</taxon>
        <taxon>Poales</taxon>
        <taxon>Poaceae</taxon>
        <taxon>BOP clade</taxon>
        <taxon>Oryzoideae</taxon>
        <taxon>Oryzeae</taxon>
        <taxon>Oryzinae</taxon>
        <taxon>Oryza</taxon>
    </lineage>
</organism>
<dbReference type="InterPro" id="IPR019845">
    <property type="entry name" value="Squalene/phytoene_synthase_CS"/>
</dbReference>
<dbReference type="GO" id="GO:0051996">
    <property type="term" value="F:squalene synthase [NAD(P)H] activity"/>
    <property type="evidence" value="ECO:0007669"/>
    <property type="project" value="InterPro"/>
</dbReference>
<feature type="repeat" description="PPR" evidence="12">
    <location>
        <begin position="524"/>
        <end position="558"/>
    </location>
</feature>
<dbReference type="Pfam" id="PF01535">
    <property type="entry name" value="PPR"/>
    <property type="match status" value="1"/>
</dbReference>
<evidence type="ECO:0000256" key="13">
    <source>
        <dbReference type="SAM" id="Phobius"/>
    </source>
</evidence>
<dbReference type="InterPro" id="IPR044843">
    <property type="entry name" value="Trans_IPPS_bact-type"/>
</dbReference>
<keyword evidence="15" id="KW-1185">Reference proteome</keyword>
<keyword evidence="10" id="KW-0414">Isoprene biosynthesis</keyword>
<dbReference type="EnsemblPlants" id="OMERI09G14390.1">
    <property type="protein sequence ID" value="OMERI09G14390.1"/>
    <property type="gene ID" value="OMERI09G14390"/>
</dbReference>
<dbReference type="STRING" id="40149.A0A0E0EUR3"/>
<comment type="catalytic activity">
    <reaction evidence="1">
        <text>2 (2E,6E,10E)-geranylgeranyl diphosphate = 15-cis-phytoene + 2 diphosphate</text>
        <dbReference type="Rhea" id="RHEA:34475"/>
        <dbReference type="ChEBI" id="CHEBI:27787"/>
        <dbReference type="ChEBI" id="CHEBI:33019"/>
        <dbReference type="ChEBI" id="CHEBI:58756"/>
        <dbReference type="EC" id="2.5.1.32"/>
    </reaction>
</comment>
<dbReference type="FunFam" id="1.25.40.10:FF:001079">
    <property type="entry name" value="Pentatricopeptide repeat-containing protein At2g17210"/>
    <property type="match status" value="1"/>
</dbReference>
<dbReference type="Proteomes" id="UP000008021">
    <property type="component" value="Chromosome 9"/>
</dbReference>
<dbReference type="InterPro" id="IPR046960">
    <property type="entry name" value="PPR_At4g14850-like_plant"/>
</dbReference>
<evidence type="ECO:0000256" key="6">
    <source>
        <dbReference type="ARBA" id="ARBA00022737"/>
    </source>
</evidence>
<evidence type="ECO:0000313" key="14">
    <source>
        <dbReference type="EnsemblPlants" id="OMERI09G14390.1"/>
    </source>
</evidence>
<dbReference type="GO" id="GO:0004311">
    <property type="term" value="F:geranylgeranyl diphosphate synthase activity"/>
    <property type="evidence" value="ECO:0007669"/>
    <property type="project" value="InterPro"/>
</dbReference>
<dbReference type="InterPro" id="IPR011990">
    <property type="entry name" value="TPR-like_helical_dom_sf"/>
</dbReference>
<protein>
    <recommendedName>
        <fullName evidence="4">15-cis-phytoene synthase</fullName>
        <ecNumber evidence="4">2.5.1.32</ecNumber>
    </recommendedName>
</protein>
<evidence type="ECO:0000256" key="5">
    <source>
        <dbReference type="ARBA" id="ARBA00022679"/>
    </source>
</evidence>
<dbReference type="SFLD" id="SFLDS00005">
    <property type="entry name" value="Isoprenoid_Synthase_Type_I"/>
    <property type="match status" value="1"/>
</dbReference>
<proteinExistence type="inferred from homology"/>
<reference evidence="14" key="2">
    <citation type="submission" date="2018-05" db="EMBL/GenBank/DDBJ databases">
        <title>OmerRS3 (Oryza meridionalis Reference Sequence Version 3).</title>
        <authorList>
            <person name="Zhang J."/>
            <person name="Kudrna D."/>
            <person name="Lee S."/>
            <person name="Talag J."/>
            <person name="Welchert J."/>
            <person name="Wing R.A."/>
        </authorList>
    </citation>
    <scope>NUCLEOTIDE SEQUENCE [LARGE SCALE GENOMIC DNA]</scope>
    <source>
        <strain evidence="14">cv. OR44</strain>
    </source>
</reference>
<dbReference type="PANTHER" id="PTHR47926">
    <property type="entry name" value="PENTATRICOPEPTIDE REPEAT-CONTAINING PROTEIN"/>
    <property type="match status" value="1"/>
</dbReference>
<keyword evidence="6" id="KW-0677">Repeat</keyword>
<dbReference type="CDD" id="cd00683">
    <property type="entry name" value="Trans_IPPS_HH"/>
    <property type="match status" value="1"/>
</dbReference>
<reference evidence="14" key="1">
    <citation type="submission" date="2015-04" db="UniProtKB">
        <authorList>
            <consortium name="EnsemblPlants"/>
        </authorList>
    </citation>
    <scope>IDENTIFICATION</scope>
</reference>
<feature type="repeat" description="PPR" evidence="12">
    <location>
        <begin position="625"/>
        <end position="659"/>
    </location>
</feature>
<keyword evidence="9 13" id="KW-0472">Membrane</keyword>
<evidence type="ECO:0000256" key="9">
    <source>
        <dbReference type="ARBA" id="ARBA00023136"/>
    </source>
</evidence>
<dbReference type="Pfam" id="PF20431">
    <property type="entry name" value="E_motif"/>
    <property type="match status" value="1"/>
</dbReference>
<dbReference type="FunFam" id="1.25.40.10:FF:000470">
    <property type="entry name" value="Pentatricopeptide repeat-containing protein At5g66520"/>
    <property type="match status" value="1"/>
</dbReference>
<evidence type="ECO:0000256" key="3">
    <source>
        <dbReference type="ARBA" id="ARBA00006251"/>
    </source>
</evidence>
<dbReference type="GO" id="GO:0003723">
    <property type="term" value="F:RNA binding"/>
    <property type="evidence" value="ECO:0007669"/>
    <property type="project" value="InterPro"/>
</dbReference>
<evidence type="ECO:0000313" key="15">
    <source>
        <dbReference type="Proteomes" id="UP000008021"/>
    </source>
</evidence>
<evidence type="ECO:0000256" key="4">
    <source>
        <dbReference type="ARBA" id="ARBA00012396"/>
    </source>
</evidence>
<dbReference type="GO" id="GO:0031969">
    <property type="term" value="C:chloroplast membrane"/>
    <property type="evidence" value="ECO:0007669"/>
    <property type="project" value="UniProtKB-SubCell"/>
</dbReference>
<dbReference type="Pfam" id="PF00494">
    <property type="entry name" value="SQS_PSY"/>
    <property type="match status" value="1"/>
</dbReference>
<evidence type="ECO:0000256" key="8">
    <source>
        <dbReference type="ARBA" id="ARBA00022946"/>
    </source>
</evidence>
<dbReference type="FunFam" id="1.25.40.10:FF:000348">
    <property type="entry name" value="Pentatricopeptide repeat-containing protein chloroplastic"/>
    <property type="match status" value="1"/>
</dbReference>
<dbReference type="FunFam" id="1.10.600.10:FF:000004">
    <property type="entry name" value="Phytoene synthase chloroplastic"/>
    <property type="match status" value="1"/>
</dbReference>
<dbReference type="Gene3D" id="1.25.40.10">
    <property type="entry name" value="Tetratricopeptide repeat domain"/>
    <property type="match status" value="4"/>
</dbReference>
<keyword evidence="7" id="KW-0125">Carotenoid biosynthesis</keyword>
<dbReference type="PANTHER" id="PTHR47926:SF528">
    <property type="entry name" value="PENTATRICOPEPTIDE REPEAT-CONTAINING PROTEIN"/>
    <property type="match status" value="1"/>
</dbReference>
<dbReference type="AlphaFoldDB" id="A0A0E0EUR3"/>
<dbReference type="HOGENOM" id="CLU_009794_0_0_1"/>
<dbReference type="InterPro" id="IPR002060">
    <property type="entry name" value="Squ/phyt_synthse"/>
</dbReference>
<dbReference type="GO" id="GO:0016117">
    <property type="term" value="P:carotenoid biosynthetic process"/>
    <property type="evidence" value="ECO:0007669"/>
    <property type="project" value="UniProtKB-KW"/>
</dbReference>
<keyword evidence="13" id="KW-1133">Transmembrane helix</keyword>
<keyword evidence="13" id="KW-0812">Transmembrane</keyword>
<dbReference type="InterPro" id="IPR033904">
    <property type="entry name" value="Trans_IPPS_HH"/>
</dbReference>
<dbReference type="Gramene" id="OMERI09G14390.1">
    <property type="protein sequence ID" value="OMERI09G14390.1"/>
    <property type="gene ID" value="OMERI09G14390"/>
</dbReference>
<feature type="repeat" description="PPR" evidence="12">
    <location>
        <begin position="858"/>
        <end position="892"/>
    </location>
</feature>
<name>A0A0E0EUR3_9ORYZ</name>
<dbReference type="InterPro" id="IPR002885">
    <property type="entry name" value="PPR_rpt"/>
</dbReference>
<keyword evidence="5" id="KW-0808">Transferase</keyword>
<dbReference type="EC" id="2.5.1.32" evidence="4"/>
<dbReference type="InterPro" id="IPR046848">
    <property type="entry name" value="E_motif"/>
</dbReference>
<evidence type="ECO:0000256" key="11">
    <source>
        <dbReference type="ARBA" id="ARBA00060463"/>
    </source>
</evidence>
<sequence>MMSTTTTSSAAGSPVCARRRQRVFVDVPRRGATSLARVEYAKMAPPPPPRCSVRAAGSNPIGCLEVAEPWSGTAPPALPPLPGHLHVAAPAAEDDDDALAAAAAAAVPSEQRVHDVVLKQAALAAAAPEMRRPAQLAERERVAGGLNAAFDRCGEVCKEYAKTFYLATQLMTPERRRAIWAIYVWCRRTDELVDGPNASHMSALALDRWESRLDDIFAGRPYDMLDAALSHTVATFPVDIQPFRDMIEGMRLDLTKSRYRSFDELYLYCYYVAGTVGLMTVPVMGISPDSRANTETVYKGALALGLANQLTNILRDVGEDARRGRIYLPMDELEMAGLSEDDIFNGRVTDRWRSFMSGQITRARAFFRQAEEGATELNQESRWPVWASLLLYRQILDEIEANDYNNFTKRAYVPKAKKIVPLPKAYYRSLMLPSSLGLARWEVAFRVSSPMLAPSAGGASSSRHVRELLRRCGTVHRLNQLHAHLVVHDVDDVTSQILASYCALPAGGGVWYARQLFDRIPDPDRFVYNSLIRAYCNSHCPQEALPLHRGMIRRGILPNEFTLPFLLKACARVQAWEHVMVTHGVVVKLGFVGQVFVGNTLLHSYASSGSLGDSRRFFDEMVDRNVVSWNSMINGYAQAGNTREACSLFEGMRRQGLLADEFTLVSLLFACSVEGNLEFGKLVHSHSLVSGCRIDLILANALVDMYGKCGDLLMAHTCFDMMPFKNAVSWTSMLCALAIRASIDAARDWFEQIPEKSIISWNAMISCYVQGGRFHEALDLYNRMKLLGLTPDEFTLAAVLSACGQLGDLASGKMIHDCIRDNFHNPGVALFNSLLDMYARCGQVDTAISLFSEMPSKNVISWNAIIGALAMHGRAQDALMFFRSMVSDAFPPDEITFVALLSACNHGGLLEAGQYYFQAMRHVYNVKPGVEHYACMVDLFGRGGQLAKAVDLIIDMPMRPDVVVWGALLGACRIHGHIQIGKQVIKQLLELEGMSGGLFVLISNLLYETHQWEDMKRLRKLMREWGMKKNMGVSSIETNSNIHESGAEGIGHESSDDMYVADDRLPHHLVFPNALAVPPDQLNVEERKSFLKTS</sequence>